<sequence>MNMNNIETSALKSTITMTTKKMNQRKYDHHKYKNGHYQSPPPMMTLLDGKYTDNVTEILQEILKGYDIRLRPNFGGDPLYIGMDLTIASFDSISEVNMVVVSFDENNEDFVQKIVSILNYHQVQMDNDHR</sequence>
<organism evidence="1 2">
    <name type="scientific">Dermatophagoides farinae</name>
    <name type="common">American house dust mite</name>
    <dbReference type="NCBI Taxonomy" id="6954"/>
    <lineage>
        <taxon>Eukaryota</taxon>
        <taxon>Metazoa</taxon>
        <taxon>Ecdysozoa</taxon>
        <taxon>Arthropoda</taxon>
        <taxon>Chelicerata</taxon>
        <taxon>Arachnida</taxon>
        <taxon>Acari</taxon>
        <taxon>Acariformes</taxon>
        <taxon>Sarcoptiformes</taxon>
        <taxon>Astigmata</taxon>
        <taxon>Psoroptidia</taxon>
        <taxon>Analgoidea</taxon>
        <taxon>Pyroglyphidae</taxon>
        <taxon>Dermatophagoidinae</taxon>
        <taxon>Dermatophagoides</taxon>
    </lineage>
</organism>
<evidence type="ECO:0000313" key="2">
    <source>
        <dbReference type="Proteomes" id="UP000790347"/>
    </source>
</evidence>
<name>A0A922HZX4_DERFA</name>
<protein>
    <submittedName>
        <fullName evidence="1">Gamma-aminobutyric acid receptor subunit beta-2, variant 3</fullName>
    </submittedName>
</protein>
<dbReference type="GO" id="GO:0005230">
    <property type="term" value="F:extracellular ligand-gated monoatomic ion channel activity"/>
    <property type="evidence" value="ECO:0007669"/>
    <property type="project" value="InterPro"/>
</dbReference>
<keyword evidence="2" id="KW-1185">Reference proteome</keyword>
<proteinExistence type="predicted"/>
<dbReference type="GO" id="GO:0016020">
    <property type="term" value="C:membrane"/>
    <property type="evidence" value="ECO:0007669"/>
    <property type="project" value="InterPro"/>
</dbReference>
<keyword evidence="1" id="KW-0675">Receptor</keyword>
<comment type="caution">
    <text evidence="1">The sequence shown here is derived from an EMBL/GenBank/DDBJ whole genome shotgun (WGS) entry which is preliminary data.</text>
</comment>
<dbReference type="Gene3D" id="2.70.170.10">
    <property type="entry name" value="Neurotransmitter-gated ion-channel ligand-binding domain"/>
    <property type="match status" value="1"/>
</dbReference>
<accession>A0A922HZX4</accession>
<reference evidence="1" key="2">
    <citation type="journal article" date="2022" name="Res Sq">
        <title>Comparative Genomics Reveals Insights into the Divergent Evolution of Astigmatic Mites and Household Pest Adaptations.</title>
        <authorList>
            <person name="Xiong Q."/>
            <person name="Wan A.T.-Y."/>
            <person name="Liu X.-Y."/>
            <person name="Fung C.S.-H."/>
            <person name="Xiao X."/>
            <person name="Malainual N."/>
            <person name="Hou J."/>
            <person name="Wang L."/>
            <person name="Wang M."/>
            <person name="Yang K."/>
            <person name="Cui Y."/>
            <person name="Leung E."/>
            <person name="Nong W."/>
            <person name="Shin S.-K."/>
            <person name="Au S."/>
            <person name="Jeong K.Y."/>
            <person name="Chew F.T."/>
            <person name="Hui J."/>
            <person name="Leung T.F."/>
            <person name="Tungtrongchitr A."/>
            <person name="Zhong N."/>
            <person name="Liu Z."/>
            <person name="Tsui S."/>
        </authorList>
    </citation>
    <scope>NUCLEOTIDE SEQUENCE</scope>
    <source>
        <strain evidence="1">Derf</strain>
        <tissue evidence="1">Whole organism</tissue>
    </source>
</reference>
<dbReference type="InterPro" id="IPR036734">
    <property type="entry name" value="Neur_chan_lig-bd_sf"/>
</dbReference>
<gene>
    <name evidence="1" type="primary">GABRB2_1</name>
    <name evidence="1" type="ORF">DERF_007900</name>
</gene>
<dbReference type="Proteomes" id="UP000790347">
    <property type="component" value="Unassembled WGS sequence"/>
</dbReference>
<dbReference type="AlphaFoldDB" id="A0A922HZX4"/>
<dbReference type="SUPFAM" id="SSF63712">
    <property type="entry name" value="Nicotinic receptor ligand binding domain-like"/>
    <property type="match status" value="1"/>
</dbReference>
<evidence type="ECO:0000313" key="1">
    <source>
        <dbReference type="EMBL" id="KAH9517218.1"/>
    </source>
</evidence>
<dbReference type="EMBL" id="ASGP02000003">
    <property type="protein sequence ID" value="KAH9517218.1"/>
    <property type="molecule type" value="Genomic_DNA"/>
</dbReference>
<reference evidence="1" key="1">
    <citation type="submission" date="2013-05" db="EMBL/GenBank/DDBJ databases">
        <authorList>
            <person name="Yim A.K.Y."/>
            <person name="Chan T.F."/>
            <person name="Ji K.M."/>
            <person name="Liu X.Y."/>
            <person name="Zhou J.W."/>
            <person name="Li R.Q."/>
            <person name="Yang K.Y."/>
            <person name="Li J."/>
            <person name="Li M."/>
            <person name="Law P.T.W."/>
            <person name="Wu Y.L."/>
            <person name="Cai Z.L."/>
            <person name="Qin H."/>
            <person name="Bao Y."/>
            <person name="Leung R.K.K."/>
            <person name="Ng P.K.S."/>
            <person name="Zou J."/>
            <person name="Zhong X.J."/>
            <person name="Ran P.X."/>
            <person name="Zhong N.S."/>
            <person name="Liu Z.G."/>
            <person name="Tsui S.K.W."/>
        </authorList>
    </citation>
    <scope>NUCLEOTIDE SEQUENCE</scope>
    <source>
        <strain evidence="1">Derf</strain>
        <tissue evidence="1">Whole organism</tissue>
    </source>
</reference>